<dbReference type="Proteomes" id="UP001084650">
    <property type="component" value="Unassembled WGS sequence"/>
</dbReference>
<dbReference type="RefSeq" id="WP_024449071.1">
    <property type="nucleotide sequence ID" value="NZ_JAPQYE010000001.1"/>
</dbReference>
<accession>A0ABT4HB38</accession>
<feature type="compositionally biased region" description="Pro residues" evidence="1">
    <location>
        <begin position="1"/>
        <end position="13"/>
    </location>
</feature>
<comment type="caution">
    <text evidence="3">The sequence shown here is derived from an EMBL/GenBank/DDBJ whole genome shotgun (WGS) entry which is preliminary data.</text>
</comment>
<evidence type="ECO:0000256" key="1">
    <source>
        <dbReference type="SAM" id="MobiDB-lite"/>
    </source>
</evidence>
<feature type="transmembrane region" description="Helical" evidence="2">
    <location>
        <begin position="32"/>
        <end position="55"/>
    </location>
</feature>
<sequence>MTDVSVPPPPPASATPADSLSNTGKQRWYRSFPVMLIFAMIAAVVVASGVIALVLTGEAPDGPRRLAPAQHAELTQWWATAYPEVADLQEALDDSERALERLDAPALAAACQRVHDSAAVGIAAHLPSPDRELTAELNAATDDAHEASHMCMAVIGRTTNEYDAEFVADIEQANRHLKAAVAIVNRYLTQEPRWSARK</sequence>
<keyword evidence="4" id="KW-1185">Reference proteome</keyword>
<protein>
    <recommendedName>
        <fullName evidence="5">Secreted protein</fullName>
    </recommendedName>
</protein>
<keyword evidence="2" id="KW-0472">Membrane</keyword>
<evidence type="ECO:0000313" key="4">
    <source>
        <dbReference type="Proteomes" id="UP001084650"/>
    </source>
</evidence>
<name>A0ABT4HB38_MYCIR</name>
<evidence type="ECO:0000256" key="2">
    <source>
        <dbReference type="SAM" id="Phobius"/>
    </source>
</evidence>
<organism evidence="3 4">
    <name type="scientific">Mycolicibacterium iranicum</name>
    <name type="common">Mycobacterium iranicum</name>
    <dbReference type="NCBI Taxonomy" id="912594"/>
    <lineage>
        <taxon>Bacteria</taxon>
        <taxon>Bacillati</taxon>
        <taxon>Actinomycetota</taxon>
        <taxon>Actinomycetes</taxon>
        <taxon>Mycobacteriales</taxon>
        <taxon>Mycobacteriaceae</taxon>
        <taxon>Mycolicibacterium</taxon>
    </lineage>
</organism>
<reference evidence="3" key="1">
    <citation type="submission" date="2022-12" db="EMBL/GenBank/DDBJ databases">
        <title>Whole genome sequence of Mycolicibacterium iranicum strain SBH312.</title>
        <authorList>
            <person name="Jani J."/>
            <person name="Arifin Mustapha Z."/>
            <person name="Ahmed K."/>
            <person name="Kai Ling C."/>
        </authorList>
    </citation>
    <scope>NUCLEOTIDE SEQUENCE</scope>
    <source>
        <strain evidence="3">SBH312</strain>
    </source>
</reference>
<dbReference type="EMBL" id="JAPQYE010000001">
    <property type="protein sequence ID" value="MCZ0726977.1"/>
    <property type="molecule type" value="Genomic_DNA"/>
</dbReference>
<keyword evidence="2" id="KW-0812">Transmembrane</keyword>
<keyword evidence="2" id="KW-1133">Transmembrane helix</keyword>
<feature type="region of interest" description="Disordered" evidence="1">
    <location>
        <begin position="1"/>
        <end position="22"/>
    </location>
</feature>
<evidence type="ECO:0008006" key="5">
    <source>
        <dbReference type="Google" id="ProtNLM"/>
    </source>
</evidence>
<evidence type="ECO:0000313" key="3">
    <source>
        <dbReference type="EMBL" id="MCZ0726977.1"/>
    </source>
</evidence>
<proteinExistence type="predicted"/>
<gene>
    <name evidence="3" type="ORF">OY187_02880</name>
</gene>